<dbReference type="PROSITE" id="PS00041">
    <property type="entry name" value="HTH_ARAC_FAMILY_1"/>
    <property type="match status" value="1"/>
</dbReference>
<evidence type="ECO:0000313" key="5">
    <source>
        <dbReference type="EMBL" id="EMB30614.1"/>
    </source>
</evidence>
<dbReference type="SMART" id="SM00342">
    <property type="entry name" value="HTH_ARAC"/>
    <property type="match status" value="1"/>
</dbReference>
<dbReference type="GO" id="GO:0003700">
    <property type="term" value="F:DNA-binding transcription factor activity"/>
    <property type="evidence" value="ECO:0007669"/>
    <property type="project" value="InterPro"/>
</dbReference>
<dbReference type="Pfam" id="PF12833">
    <property type="entry name" value="HTH_18"/>
    <property type="match status" value="1"/>
</dbReference>
<dbReference type="PATRIC" id="fig|999432.5.peg.2389"/>
<keyword evidence="2" id="KW-0238">DNA-binding</keyword>
<dbReference type="RefSeq" id="WP_002685772.1">
    <property type="nucleotide sequence ID" value="NZ_CM001795.1"/>
</dbReference>
<evidence type="ECO:0000256" key="2">
    <source>
        <dbReference type="ARBA" id="ARBA00023125"/>
    </source>
</evidence>
<keyword evidence="1" id="KW-0805">Transcription regulation</keyword>
<gene>
    <name evidence="5" type="ORF">HMPREF9726_02299</name>
</gene>
<feature type="domain" description="HTH araC/xylS-type" evidence="4">
    <location>
        <begin position="215"/>
        <end position="313"/>
    </location>
</feature>
<dbReference type="PRINTS" id="PR00032">
    <property type="entry name" value="HTHARAC"/>
</dbReference>
<dbReference type="Proteomes" id="UP000011705">
    <property type="component" value="Chromosome"/>
</dbReference>
<dbReference type="PANTHER" id="PTHR47893">
    <property type="entry name" value="REGULATORY PROTEIN PCHR"/>
    <property type="match status" value="1"/>
</dbReference>
<dbReference type="SUPFAM" id="SSF46689">
    <property type="entry name" value="Homeodomain-like"/>
    <property type="match status" value="2"/>
</dbReference>
<dbReference type="InterPro" id="IPR018062">
    <property type="entry name" value="HTH_AraC-typ_CS"/>
</dbReference>
<organism evidence="5">
    <name type="scientific">Treponema denticola H-22</name>
    <dbReference type="NCBI Taxonomy" id="999432"/>
    <lineage>
        <taxon>Bacteria</taxon>
        <taxon>Pseudomonadati</taxon>
        <taxon>Spirochaetota</taxon>
        <taxon>Spirochaetia</taxon>
        <taxon>Spirochaetales</taxon>
        <taxon>Treponemataceae</taxon>
        <taxon>Treponema</taxon>
    </lineage>
</organism>
<evidence type="ECO:0000256" key="1">
    <source>
        <dbReference type="ARBA" id="ARBA00023015"/>
    </source>
</evidence>
<accession>A0A0E2E273</accession>
<dbReference type="PANTHER" id="PTHR47893:SF1">
    <property type="entry name" value="REGULATORY PROTEIN PCHR"/>
    <property type="match status" value="1"/>
</dbReference>
<keyword evidence="3" id="KW-0804">Transcription</keyword>
<sequence length="313" mass="35972">MQKSYYAFLNHTNSDIVKKDNPYPHFKTYAFSSEIGRGYSAIYDVGSYAHICIADHLYYEDFKYTVPSDEGIYLQQYDSIASDKKYPAGRVYAGMQYIQHYTKVKAVQYVIKKETPACIIGLQLNPEYYGAYLKNTFGITEENFCTKISLLPKENYIPEISFILNQIRKFSGTEASAKLFFKSKVDEIAALLLRKTENIQKAEHSVFSADHAAIMQTIEFINKNLHKRLPLETLAKMSCMSPSKFKYVFKAVTGFPLTDYLVNKKMEKACSLLLNTNMYVANIAQSLGYRSTGYFSACFEKYTGMLPNEYRKR</sequence>
<reference evidence="5" key="1">
    <citation type="submission" date="2012-01" db="EMBL/GenBank/DDBJ databases">
        <title>The Genome Sequence of Treponema denticola H-22.</title>
        <authorList>
            <consortium name="The Broad Institute Genome Sequencing Platform"/>
            <person name="Earl A."/>
            <person name="Ward D."/>
            <person name="Feldgarden M."/>
            <person name="Gevers D."/>
            <person name="Blanton J.M."/>
            <person name="Fenno C.J."/>
            <person name="Baranova O.V."/>
            <person name="Mathney J."/>
            <person name="Dewhirst F.E."/>
            <person name="Izard J."/>
            <person name="Young S.K."/>
            <person name="Zeng Q."/>
            <person name="Gargeya S."/>
            <person name="Fitzgerald M."/>
            <person name="Haas B."/>
            <person name="Abouelleil A."/>
            <person name="Alvarado L."/>
            <person name="Arachchi H.M."/>
            <person name="Berlin A."/>
            <person name="Chapman S.B."/>
            <person name="Gearin G."/>
            <person name="Goldberg J."/>
            <person name="Griggs A."/>
            <person name="Gujja S."/>
            <person name="Hansen M."/>
            <person name="Heiman D."/>
            <person name="Howarth C."/>
            <person name="Larimer J."/>
            <person name="Lui A."/>
            <person name="MacDonald P.J.P."/>
            <person name="McCowen C."/>
            <person name="Montmayeur A."/>
            <person name="Murphy C."/>
            <person name="Neiman D."/>
            <person name="Pearson M."/>
            <person name="Priest M."/>
            <person name="Roberts A."/>
            <person name="Saif S."/>
            <person name="Shea T."/>
            <person name="Sisk P."/>
            <person name="Stolte C."/>
            <person name="Sykes S."/>
            <person name="Wortman J."/>
            <person name="Nusbaum C."/>
            <person name="Birren B."/>
        </authorList>
    </citation>
    <scope>NUCLEOTIDE SEQUENCE [LARGE SCALE GENOMIC DNA]</scope>
    <source>
        <strain evidence="5">H-22</strain>
    </source>
</reference>
<dbReference type="InterPro" id="IPR053142">
    <property type="entry name" value="PchR_regulatory_protein"/>
</dbReference>
<name>A0A0E2E273_TREDN</name>
<dbReference type="AlphaFoldDB" id="A0A0E2E273"/>
<dbReference type="PROSITE" id="PS01124">
    <property type="entry name" value="HTH_ARAC_FAMILY_2"/>
    <property type="match status" value="1"/>
</dbReference>
<dbReference type="Gene3D" id="1.10.10.60">
    <property type="entry name" value="Homeodomain-like"/>
    <property type="match status" value="2"/>
</dbReference>
<proteinExistence type="predicted"/>
<dbReference type="InterPro" id="IPR009057">
    <property type="entry name" value="Homeodomain-like_sf"/>
</dbReference>
<dbReference type="InterPro" id="IPR020449">
    <property type="entry name" value="Tscrpt_reg_AraC-type_HTH"/>
</dbReference>
<evidence type="ECO:0000256" key="3">
    <source>
        <dbReference type="ARBA" id="ARBA00023163"/>
    </source>
</evidence>
<comment type="caution">
    <text evidence="5">The sequence shown here is derived from an EMBL/GenBank/DDBJ whole genome shotgun (WGS) entry which is preliminary data.</text>
</comment>
<dbReference type="InterPro" id="IPR018060">
    <property type="entry name" value="HTH_AraC"/>
</dbReference>
<protein>
    <recommendedName>
        <fullName evidence="4">HTH araC/xylS-type domain-containing protein</fullName>
    </recommendedName>
</protein>
<dbReference type="HOGENOM" id="CLU_052345_2_1_12"/>
<evidence type="ECO:0000259" key="4">
    <source>
        <dbReference type="PROSITE" id="PS01124"/>
    </source>
</evidence>
<dbReference type="GO" id="GO:0043565">
    <property type="term" value="F:sequence-specific DNA binding"/>
    <property type="evidence" value="ECO:0007669"/>
    <property type="project" value="InterPro"/>
</dbReference>
<dbReference type="EMBL" id="AGDV01000021">
    <property type="protein sequence ID" value="EMB30614.1"/>
    <property type="molecule type" value="Genomic_DNA"/>
</dbReference>